<comment type="caution">
    <text evidence="2">The sequence shown here is derived from an EMBL/GenBank/DDBJ whole genome shotgun (WGS) entry which is preliminary data.</text>
</comment>
<reference evidence="2 4" key="1">
    <citation type="submission" date="2019-07" db="EMBL/GenBank/DDBJ databases">
        <authorList>
            <person name="Qu J.-H."/>
        </authorList>
    </citation>
    <scope>NUCLEOTIDE SEQUENCE [LARGE SCALE GENOMIC DNA]</scope>
    <source>
        <strain evidence="2 4">MDT1-10-3</strain>
    </source>
</reference>
<dbReference type="PROSITE" id="PS51257">
    <property type="entry name" value="PROKAR_LIPOPROTEIN"/>
    <property type="match status" value="1"/>
</dbReference>
<dbReference type="EMBL" id="VKKZ01000010">
    <property type="protein sequence ID" value="KAA6437832.1"/>
    <property type="molecule type" value="Genomic_DNA"/>
</dbReference>
<reference evidence="2 4" key="2">
    <citation type="submission" date="2019-09" db="EMBL/GenBank/DDBJ databases">
        <title>A bacterium isolated from glacier soil.</title>
        <authorList>
            <person name="Liu Q."/>
        </authorList>
    </citation>
    <scope>NUCLEOTIDE SEQUENCE [LARGE SCALE GENOMIC DNA]</scope>
    <source>
        <strain evidence="2 4">MDT1-10-3</strain>
    </source>
</reference>
<protein>
    <submittedName>
        <fullName evidence="2">Uncharacterized protein</fullName>
    </submittedName>
</protein>
<dbReference type="RefSeq" id="WP_149097452.1">
    <property type="nucleotide sequence ID" value="NZ_BMMG01000001.1"/>
</dbReference>
<dbReference type="AlphaFoldDB" id="A0A5M8QUJ2"/>
<accession>A0A5M8QUJ2</accession>
<evidence type="ECO:0000313" key="5">
    <source>
        <dbReference type="Proteomes" id="UP001570846"/>
    </source>
</evidence>
<name>A0A5M8QUJ2_9BACT</name>
<evidence type="ECO:0000313" key="3">
    <source>
        <dbReference type="EMBL" id="MFA1772503.1"/>
    </source>
</evidence>
<proteinExistence type="predicted"/>
<keyword evidence="5" id="KW-1185">Reference proteome</keyword>
<keyword evidence="1" id="KW-0812">Transmembrane</keyword>
<evidence type="ECO:0000313" key="4">
    <source>
        <dbReference type="Proteomes" id="UP000323866"/>
    </source>
</evidence>
<organism evidence="2 4">
    <name type="scientific">Rufibacter glacialis</name>
    <dbReference type="NCBI Taxonomy" id="1259555"/>
    <lineage>
        <taxon>Bacteria</taxon>
        <taxon>Pseudomonadati</taxon>
        <taxon>Bacteroidota</taxon>
        <taxon>Cytophagia</taxon>
        <taxon>Cytophagales</taxon>
        <taxon>Hymenobacteraceae</taxon>
        <taxon>Rufibacter</taxon>
    </lineage>
</organism>
<evidence type="ECO:0000256" key="1">
    <source>
        <dbReference type="SAM" id="Phobius"/>
    </source>
</evidence>
<keyword evidence="1" id="KW-1133">Transmembrane helix</keyword>
<dbReference type="Proteomes" id="UP001570846">
    <property type="component" value="Unassembled WGS sequence"/>
</dbReference>
<feature type="transmembrane region" description="Helical" evidence="1">
    <location>
        <begin position="51"/>
        <end position="72"/>
    </location>
</feature>
<feature type="transmembrane region" description="Helical" evidence="1">
    <location>
        <begin position="20"/>
        <end position="45"/>
    </location>
</feature>
<dbReference type="Proteomes" id="UP000323866">
    <property type="component" value="Unassembled WGS sequence"/>
</dbReference>
<evidence type="ECO:0000313" key="2">
    <source>
        <dbReference type="EMBL" id="KAA6437832.1"/>
    </source>
</evidence>
<sequence length="167" mass="19355">MKASFPVDINSTNKRIERLYMVLLGIVLCSCVFFYFIEPILLLNIPYNSPIFINSSLVVFAIGGLALGLMVISRRNRSAILNIYGDYIAIVSKSNQIKIFFSDLKRISFIVRTLTLKPYRIEFIYPDFQLTRLRLKTQEDFYELMDKIYSITPESLEKNVSQVESND</sequence>
<reference evidence="3 5" key="3">
    <citation type="submission" date="2024-08" db="EMBL/GenBank/DDBJ databases">
        <authorList>
            <person name="Wei W."/>
        </authorList>
    </citation>
    <scope>NUCLEOTIDE SEQUENCE [LARGE SCALE GENOMIC DNA]</scope>
    <source>
        <strain evidence="3 5">XU2</strain>
    </source>
</reference>
<dbReference type="EMBL" id="JBGOGF010000008">
    <property type="protein sequence ID" value="MFA1772503.1"/>
    <property type="molecule type" value="Genomic_DNA"/>
</dbReference>
<gene>
    <name evidence="3" type="ORF">ACD591_14475</name>
    <name evidence="2" type="ORF">FOE74_04850</name>
</gene>
<keyword evidence="1" id="KW-0472">Membrane</keyword>
<dbReference type="OrthoDB" id="9859781at2"/>